<dbReference type="EMBL" id="MTEI01000003">
    <property type="protein sequence ID" value="OQW88657.1"/>
    <property type="molecule type" value="Genomic_DNA"/>
</dbReference>
<organism evidence="2 3">
    <name type="scientific">Rhodoferax ferrireducens</name>
    <dbReference type="NCBI Taxonomy" id="192843"/>
    <lineage>
        <taxon>Bacteria</taxon>
        <taxon>Pseudomonadati</taxon>
        <taxon>Pseudomonadota</taxon>
        <taxon>Betaproteobacteria</taxon>
        <taxon>Burkholderiales</taxon>
        <taxon>Comamonadaceae</taxon>
        <taxon>Rhodoferax</taxon>
    </lineage>
</organism>
<dbReference type="Proteomes" id="UP000192505">
    <property type="component" value="Unassembled WGS sequence"/>
</dbReference>
<dbReference type="PANTHER" id="PTHR20935:SF1">
    <property type="entry name" value="SLL1549 PROTEIN"/>
    <property type="match status" value="1"/>
</dbReference>
<dbReference type="InterPro" id="IPR051021">
    <property type="entry name" value="Mito_Ser/Thr_phosphatase"/>
</dbReference>
<keyword evidence="1" id="KW-0378">Hydrolase</keyword>
<evidence type="ECO:0000313" key="3">
    <source>
        <dbReference type="Proteomes" id="UP000192505"/>
    </source>
</evidence>
<name>A0A1W9KVV4_9BURK</name>
<dbReference type="NCBIfam" id="TIGR00249">
    <property type="entry name" value="sixA"/>
    <property type="match status" value="1"/>
</dbReference>
<dbReference type="Pfam" id="PF00300">
    <property type="entry name" value="His_Phos_1"/>
    <property type="match status" value="1"/>
</dbReference>
<protein>
    <submittedName>
        <fullName evidence="2">Phosphohistidine phosphatase SixA</fullName>
    </submittedName>
</protein>
<proteinExistence type="predicted"/>
<evidence type="ECO:0000256" key="1">
    <source>
        <dbReference type="ARBA" id="ARBA00022801"/>
    </source>
</evidence>
<dbReference type="GO" id="GO:0005737">
    <property type="term" value="C:cytoplasm"/>
    <property type="evidence" value="ECO:0007669"/>
    <property type="project" value="InterPro"/>
</dbReference>
<dbReference type="InterPro" id="IPR013078">
    <property type="entry name" value="His_Pase_superF_clade-1"/>
</dbReference>
<dbReference type="GO" id="GO:0101006">
    <property type="term" value="F:protein histidine phosphatase activity"/>
    <property type="evidence" value="ECO:0007669"/>
    <property type="project" value="InterPro"/>
</dbReference>
<evidence type="ECO:0000313" key="2">
    <source>
        <dbReference type="EMBL" id="OQW88657.1"/>
    </source>
</evidence>
<dbReference type="PANTHER" id="PTHR20935">
    <property type="entry name" value="PHOSPHOGLYCERATE MUTASE-RELATED"/>
    <property type="match status" value="1"/>
</dbReference>
<sequence>MDLILWRHAQAHEAEPGCDDLSRQLTAKGEGQAARVAKWLDRQLPESTRVLVSPARRAEQTARALGRKFKFRDELAPEASAEEALAFIQWTAENGPPHKGAVLLVGHQPMLGQIAARLLGVDEAACDIRKGAVWWLRSRQREEELRVHLLSVISPELI</sequence>
<reference evidence="2 3" key="1">
    <citation type="submission" date="2017-01" db="EMBL/GenBank/DDBJ databases">
        <title>Novel large sulfur bacteria in the metagenomes of groundwater-fed chemosynthetic microbial mats in the Lake Huron basin.</title>
        <authorList>
            <person name="Sharrar A.M."/>
            <person name="Flood B.E."/>
            <person name="Bailey J.V."/>
            <person name="Jones D.S."/>
            <person name="Biddanda B."/>
            <person name="Ruberg S.A."/>
            <person name="Marcus D.N."/>
            <person name="Dick G.J."/>
        </authorList>
    </citation>
    <scope>NUCLEOTIDE SEQUENCE [LARGE SCALE GENOMIC DNA]</scope>
    <source>
        <strain evidence="2">A7</strain>
    </source>
</reference>
<dbReference type="SMART" id="SM00855">
    <property type="entry name" value="PGAM"/>
    <property type="match status" value="1"/>
</dbReference>
<dbReference type="AlphaFoldDB" id="A0A1W9KVV4"/>
<dbReference type="InterPro" id="IPR029033">
    <property type="entry name" value="His_PPase_superfam"/>
</dbReference>
<dbReference type="CDD" id="cd07040">
    <property type="entry name" value="HP"/>
    <property type="match status" value="1"/>
</dbReference>
<accession>A0A1W9KVV4</accession>
<dbReference type="Gene3D" id="3.40.50.1240">
    <property type="entry name" value="Phosphoglycerate mutase-like"/>
    <property type="match status" value="1"/>
</dbReference>
<gene>
    <name evidence="2" type="ORF">BWK72_06680</name>
</gene>
<dbReference type="SUPFAM" id="SSF53254">
    <property type="entry name" value="Phosphoglycerate mutase-like"/>
    <property type="match status" value="1"/>
</dbReference>
<dbReference type="InterPro" id="IPR004449">
    <property type="entry name" value="SixA"/>
</dbReference>
<comment type="caution">
    <text evidence="2">The sequence shown here is derived from an EMBL/GenBank/DDBJ whole genome shotgun (WGS) entry which is preliminary data.</text>
</comment>